<proteinExistence type="predicted"/>
<dbReference type="EMBL" id="JBHSIY010000002">
    <property type="protein sequence ID" value="MFC4865393.1"/>
    <property type="molecule type" value="Genomic_DNA"/>
</dbReference>
<accession>A0ABV9SDQ7</accession>
<feature type="transmembrane region" description="Helical" evidence="1">
    <location>
        <begin position="108"/>
        <end position="129"/>
    </location>
</feature>
<name>A0ABV9SDQ7_9ACTN</name>
<comment type="caution">
    <text evidence="2">The sequence shown here is derived from an EMBL/GenBank/DDBJ whole genome shotgun (WGS) entry which is preliminary data.</text>
</comment>
<keyword evidence="1" id="KW-0472">Membrane</keyword>
<feature type="transmembrane region" description="Helical" evidence="1">
    <location>
        <begin position="49"/>
        <end position="70"/>
    </location>
</feature>
<protein>
    <recommendedName>
        <fullName evidence="4">DUF998 domain-containing protein</fullName>
    </recommendedName>
</protein>
<evidence type="ECO:0008006" key="4">
    <source>
        <dbReference type="Google" id="ProtNLM"/>
    </source>
</evidence>
<keyword evidence="3" id="KW-1185">Reference proteome</keyword>
<dbReference type="RefSeq" id="WP_344144146.1">
    <property type="nucleotide sequence ID" value="NZ_BAAAQI010000009.1"/>
</dbReference>
<keyword evidence="1" id="KW-1133">Transmembrane helix</keyword>
<reference evidence="3" key="1">
    <citation type="journal article" date="2019" name="Int. J. Syst. Evol. Microbiol.">
        <title>The Global Catalogue of Microorganisms (GCM) 10K type strain sequencing project: providing services to taxonomists for standard genome sequencing and annotation.</title>
        <authorList>
            <consortium name="The Broad Institute Genomics Platform"/>
            <consortium name="The Broad Institute Genome Sequencing Center for Infectious Disease"/>
            <person name="Wu L."/>
            <person name="Ma J."/>
        </authorList>
    </citation>
    <scope>NUCLEOTIDE SEQUENCE [LARGE SCALE GENOMIC DNA]</scope>
    <source>
        <strain evidence="3">CGMCC 4.7304</strain>
    </source>
</reference>
<gene>
    <name evidence="2" type="ORF">ACFPCZ_01995</name>
</gene>
<evidence type="ECO:0000313" key="3">
    <source>
        <dbReference type="Proteomes" id="UP001595858"/>
    </source>
</evidence>
<keyword evidence="1" id="KW-0812">Transmembrane</keyword>
<dbReference type="Proteomes" id="UP001595858">
    <property type="component" value="Unassembled WGS sequence"/>
</dbReference>
<evidence type="ECO:0000256" key="1">
    <source>
        <dbReference type="SAM" id="Phobius"/>
    </source>
</evidence>
<organism evidence="2 3">
    <name type="scientific">Streptomonospora arabica</name>
    <dbReference type="NCBI Taxonomy" id="412417"/>
    <lineage>
        <taxon>Bacteria</taxon>
        <taxon>Bacillati</taxon>
        <taxon>Actinomycetota</taxon>
        <taxon>Actinomycetes</taxon>
        <taxon>Streptosporangiales</taxon>
        <taxon>Nocardiopsidaceae</taxon>
        <taxon>Streptomonospora</taxon>
    </lineage>
</organism>
<evidence type="ECO:0000313" key="2">
    <source>
        <dbReference type="EMBL" id="MFC4865393.1"/>
    </source>
</evidence>
<feature type="transmembrane region" description="Helical" evidence="1">
    <location>
        <begin position="82"/>
        <end position="102"/>
    </location>
</feature>
<sequence>MAAAAWTAPYVASKVHYALDGRLGVTGGPRVPESGYAAYGPGEAAAAQWANAGVGAAALLLFAACALPAVRRAPRWLPALPVGAAALVAAAGAIGMTGRAIATDAGGALFGAYCLVWAVLALGVLRELLLGGRRRKG</sequence>